<dbReference type="InterPro" id="IPR021255">
    <property type="entry name" value="DUF2807"/>
</dbReference>
<organism evidence="3 4">
    <name type="scientific">Chryseobacterium piperi</name>
    <dbReference type="NCBI Taxonomy" id="558152"/>
    <lineage>
        <taxon>Bacteria</taxon>
        <taxon>Pseudomonadati</taxon>
        <taxon>Bacteroidota</taxon>
        <taxon>Flavobacteriia</taxon>
        <taxon>Flavobacteriales</taxon>
        <taxon>Weeksellaceae</taxon>
        <taxon>Chryseobacterium group</taxon>
        <taxon>Chryseobacterium</taxon>
    </lineage>
</organism>
<comment type="caution">
    <text evidence="3">The sequence shown here is derived from an EMBL/GenBank/DDBJ whole genome shotgun (WGS) entry which is preliminary data.</text>
</comment>
<dbReference type="eggNOG" id="ENOG50311QT">
    <property type="taxonomic scope" value="Bacteria"/>
</dbReference>
<protein>
    <recommendedName>
        <fullName evidence="2">Putative auto-transporter adhesin head GIN domain-containing protein</fullName>
    </recommendedName>
</protein>
<evidence type="ECO:0000256" key="1">
    <source>
        <dbReference type="SAM" id="SignalP"/>
    </source>
</evidence>
<dbReference type="OrthoDB" id="1454144at2"/>
<sequence length="268" mass="29167">MKKIHLSFIIICSIITFCTTVKANDNNHTDRNHFYNREILETKTFNIQNFSGVKVSQNIKVEIIKSDIEKVVATSKYIQYLNLEVKDGVLNIYYDNTKNLKLSNTSTKIVIYARKIESLEASNSGHIKVPNAFSSNNLQITLSSSGKISGDFTSKSLNIDANSAGKFEGNISTQNLNGTASSAGQIILTGKTRYAKLEVNSSGKIDGDDFEAGEITALASSTGYISVIVDQKITAHASSNGKIRYQALHGIDVVAQINQTSGGSINPF</sequence>
<name>A0A086BN69_9FLAO</name>
<dbReference type="AlphaFoldDB" id="A0A086BN69"/>
<dbReference type="STRING" id="558152.IQ37_00985"/>
<dbReference type="Proteomes" id="UP000028709">
    <property type="component" value="Unassembled WGS sequence"/>
</dbReference>
<feature type="chain" id="PRO_5001804593" description="Putative auto-transporter adhesin head GIN domain-containing protein" evidence="1">
    <location>
        <begin position="24"/>
        <end position="268"/>
    </location>
</feature>
<keyword evidence="4" id="KW-1185">Reference proteome</keyword>
<keyword evidence="1" id="KW-0732">Signal</keyword>
<feature type="domain" description="Putative auto-transporter adhesin head GIN" evidence="2">
    <location>
        <begin position="49"/>
        <end position="168"/>
    </location>
</feature>
<dbReference type="Gene3D" id="2.160.20.120">
    <property type="match status" value="1"/>
</dbReference>
<feature type="signal peptide" evidence="1">
    <location>
        <begin position="1"/>
        <end position="23"/>
    </location>
</feature>
<evidence type="ECO:0000313" key="4">
    <source>
        <dbReference type="Proteomes" id="UP000028709"/>
    </source>
</evidence>
<reference evidence="3 4" key="1">
    <citation type="submission" date="2014-07" db="EMBL/GenBank/DDBJ databases">
        <title>Genome of Chryseobacterium piperi CTM.</title>
        <authorList>
            <person name="Pipes S.E."/>
            <person name="Stropko S.J."/>
            <person name="Newman J.D."/>
        </authorList>
    </citation>
    <scope>NUCLEOTIDE SEQUENCE [LARGE SCALE GENOMIC DNA]</scope>
    <source>
        <strain evidence="3 4">CTM</strain>
    </source>
</reference>
<evidence type="ECO:0000259" key="2">
    <source>
        <dbReference type="Pfam" id="PF10988"/>
    </source>
</evidence>
<proteinExistence type="predicted"/>
<dbReference type="EMBL" id="JPRJ01000001">
    <property type="protein sequence ID" value="KFF30383.1"/>
    <property type="molecule type" value="Genomic_DNA"/>
</dbReference>
<gene>
    <name evidence="3" type="ORF">IQ37_00985</name>
</gene>
<accession>A0A086BN69</accession>
<dbReference type="RefSeq" id="WP_034680695.1">
    <property type="nucleotide sequence ID" value="NZ_CP023049.2"/>
</dbReference>
<dbReference type="Pfam" id="PF10988">
    <property type="entry name" value="DUF2807"/>
    <property type="match status" value="1"/>
</dbReference>
<dbReference type="KEGG" id="cpip:CJF12_13395"/>
<evidence type="ECO:0000313" key="3">
    <source>
        <dbReference type="EMBL" id="KFF30383.1"/>
    </source>
</evidence>